<evidence type="ECO:0000313" key="7">
    <source>
        <dbReference type="EMBL" id="RRD03097.1"/>
    </source>
</evidence>
<dbReference type="OrthoDB" id="159782at2"/>
<protein>
    <submittedName>
        <fullName evidence="7">DUF86 domain-containing protein</fullName>
    </submittedName>
</protein>
<evidence type="ECO:0000256" key="1">
    <source>
        <dbReference type="ARBA" id="ARBA00022553"/>
    </source>
</evidence>
<reference evidence="9 10" key="1">
    <citation type="submission" date="2018-11" db="EMBL/GenBank/DDBJ databases">
        <title>Genomes From Bacteria Associated with the Canine Oral Cavity: a Test Case for Automated Genome-Based Taxonomic Assignment.</title>
        <authorList>
            <person name="Coil D.A."/>
            <person name="Jospin G."/>
            <person name="Darling A.E."/>
            <person name="Wallis C."/>
            <person name="Davis I.J."/>
            <person name="Harris S."/>
            <person name="Eisen J.A."/>
            <person name="Holcombe L.J."/>
            <person name="O'Flynn C."/>
        </authorList>
    </citation>
    <scope>NUCLEOTIDE SEQUENCE [LARGE SCALE GENOMIC DNA]</scope>
    <source>
        <strain evidence="8 10">OH2822_COT-296</strain>
        <strain evidence="7 9">OH887_COT-365</strain>
    </source>
</reference>
<dbReference type="InterPro" id="IPR008201">
    <property type="entry name" value="HepT-like"/>
</dbReference>
<dbReference type="InterPro" id="IPR051813">
    <property type="entry name" value="HepT_RNase_toxin"/>
</dbReference>
<dbReference type="Proteomes" id="UP000280819">
    <property type="component" value="Unassembled WGS sequence"/>
</dbReference>
<sequence length="103" mass="11807">MEGAISRILEIVGNHSTETFRQDQLRLDALLWNFTVLGEAAAKLRPSLEAIYPEIPWRRPIGLRNRIVHGYWSIDLEILMATARKDLLPLKNQLNKIVSDLSD</sequence>
<dbReference type="Proteomes" id="UP000280935">
    <property type="component" value="Unassembled WGS sequence"/>
</dbReference>
<evidence type="ECO:0000313" key="8">
    <source>
        <dbReference type="EMBL" id="RRD47608.1"/>
    </source>
</evidence>
<keyword evidence="3" id="KW-0540">Nuclease</keyword>
<keyword evidence="5" id="KW-0378">Hydrolase</keyword>
<evidence type="ECO:0000256" key="6">
    <source>
        <dbReference type="ARBA" id="ARBA00024207"/>
    </source>
</evidence>
<comment type="similarity">
    <text evidence="6">Belongs to the HepT RNase toxin family.</text>
</comment>
<evidence type="ECO:0000256" key="5">
    <source>
        <dbReference type="ARBA" id="ARBA00022801"/>
    </source>
</evidence>
<evidence type="ECO:0000256" key="4">
    <source>
        <dbReference type="ARBA" id="ARBA00022741"/>
    </source>
</evidence>
<keyword evidence="1" id="KW-0597">Phosphoprotein</keyword>
<dbReference type="GO" id="GO:0110001">
    <property type="term" value="C:toxin-antitoxin complex"/>
    <property type="evidence" value="ECO:0007669"/>
    <property type="project" value="InterPro"/>
</dbReference>
<dbReference type="AlphaFoldDB" id="A0A3P1T0S8"/>
<dbReference type="EMBL" id="RQZG01000030">
    <property type="protein sequence ID" value="RRD03097.1"/>
    <property type="molecule type" value="Genomic_DNA"/>
</dbReference>
<proteinExistence type="inferred from homology"/>
<evidence type="ECO:0000256" key="3">
    <source>
        <dbReference type="ARBA" id="ARBA00022722"/>
    </source>
</evidence>
<dbReference type="GO" id="GO:0004540">
    <property type="term" value="F:RNA nuclease activity"/>
    <property type="evidence" value="ECO:0007669"/>
    <property type="project" value="InterPro"/>
</dbReference>
<evidence type="ECO:0000313" key="9">
    <source>
        <dbReference type="Proteomes" id="UP000280819"/>
    </source>
</evidence>
<keyword evidence="4" id="KW-0547">Nucleotide-binding</keyword>
<gene>
    <name evidence="7" type="ORF">EII34_15490</name>
    <name evidence="8" type="ORF">EII35_14870</name>
</gene>
<dbReference type="PANTHER" id="PTHR34139:SF1">
    <property type="entry name" value="RNASE MJ1380-RELATED"/>
    <property type="match status" value="1"/>
</dbReference>
<evidence type="ECO:0000256" key="2">
    <source>
        <dbReference type="ARBA" id="ARBA00022649"/>
    </source>
</evidence>
<dbReference type="GO" id="GO:0000166">
    <property type="term" value="F:nucleotide binding"/>
    <property type="evidence" value="ECO:0007669"/>
    <property type="project" value="UniProtKB-KW"/>
</dbReference>
<dbReference type="Gene3D" id="1.20.120.580">
    <property type="entry name" value="bsu32300-like"/>
    <property type="match status" value="1"/>
</dbReference>
<keyword evidence="2" id="KW-1277">Toxin-antitoxin system</keyword>
<dbReference type="Pfam" id="PF01934">
    <property type="entry name" value="HepT-like"/>
    <property type="match status" value="1"/>
</dbReference>
<evidence type="ECO:0000313" key="10">
    <source>
        <dbReference type="Proteomes" id="UP000280935"/>
    </source>
</evidence>
<accession>A0A3P1T0S8</accession>
<dbReference type="GO" id="GO:0016787">
    <property type="term" value="F:hydrolase activity"/>
    <property type="evidence" value="ECO:0007669"/>
    <property type="project" value="UniProtKB-KW"/>
</dbReference>
<comment type="caution">
    <text evidence="7">The sequence shown here is derived from an EMBL/GenBank/DDBJ whole genome shotgun (WGS) entry which is preliminary data.</text>
</comment>
<organism evidence="7 9">
    <name type="scientific">Arachnia propionica</name>
    <dbReference type="NCBI Taxonomy" id="1750"/>
    <lineage>
        <taxon>Bacteria</taxon>
        <taxon>Bacillati</taxon>
        <taxon>Actinomycetota</taxon>
        <taxon>Actinomycetes</taxon>
        <taxon>Propionibacteriales</taxon>
        <taxon>Propionibacteriaceae</taxon>
        <taxon>Arachnia</taxon>
    </lineage>
</organism>
<dbReference type="EMBL" id="RQYT01000065">
    <property type="protein sequence ID" value="RRD47608.1"/>
    <property type="molecule type" value="Genomic_DNA"/>
</dbReference>
<name>A0A3P1T0S8_9ACTN</name>
<dbReference type="InterPro" id="IPR037038">
    <property type="entry name" value="HepT-like_sf"/>
</dbReference>
<dbReference type="PANTHER" id="PTHR34139">
    <property type="entry name" value="UPF0331 PROTEIN MJ0127"/>
    <property type="match status" value="1"/>
</dbReference>